<gene>
    <name evidence="4" type="primary">GIP</name>
    <name evidence="4" type="ORF">SNAT2548_LOCUS4510</name>
</gene>
<dbReference type="SUPFAM" id="SSF103473">
    <property type="entry name" value="MFS general substrate transporter"/>
    <property type="match status" value="1"/>
</dbReference>
<accession>A0A812II54</accession>
<proteinExistence type="predicted"/>
<feature type="signal peptide" evidence="3">
    <location>
        <begin position="1"/>
        <end position="24"/>
    </location>
</feature>
<keyword evidence="5" id="KW-1185">Reference proteome</keyword>
<feature type="transmembrane region" description="Helical" evidence="2">
    <location>
        <begin position="419"/>
        <end position="437"/>
    </location>
</feature>
<evidence type="ECO:0000313" key="4">
    <source>
        <dbReference type="EMBL" id="CAE7037635.1"/>
    </source>
</evidence>
<feature type="transmembrane region" description="Helical" evidence="2">
    <location>
        <begin position="187"/>
        <end position="209"/>
    </location>
</feature>
<feature type="transmembrane region" description="Helical" evidence="2">
    <location>
        <begin position="257"/>
        <end position="284"/>
    </location>
</feature>
<dbReference type="InterPro" id="IPR036259">
    <property type="entry name" value="MFS_trans_sf"/>
</dbReference>
<feature type="transmembrane region" description="Helical" evidence="2">
    <location>
        <begin position="120"/>
        <end position="139"/>
    </location>
</feature>
<protein>
    <submittedName>
        <fullName evidence="4">GIP protein</fullName>
    </submittedName>
</protein>
<name>A0A812II54_9DINO</name>
<keyword evidence="3" id="KW-0732">Signal</keyword>
<evidence type="ECO:0000313" key="5">
    <source>
        <dbReference type="Proteomes" id="UP000604046"/>
    </source>
</evidence>
<feature type="transmembrane region" description="Helical" evidence="2">
    <location>
        <begin position="449"/>
        <end position="468"/>
    </location>
</feature>
<keyword evidence="2" id="KW-1133">Transmembrane helix</keyword>
<dbReference type="OrthoDB" id="426007at2759"/>
<keyword evidence="2" id="KW-0472">Membrane</keyword>
<evidence type="ECO:0000256" key="3">
    <source>
        <dbReference type="SAM" id="SignalP"/>
    </source>
</evidence>
<dbReference type="EMBL" id="CAJNDS010000279">
    <property type="protein sequence ID" value="CAE7037635.1"/>
    <property type="molecule type" value="Genomic_DNA"/>
</dbReference>
<feature type="transmembrane region" description="Helical" evidence="2">
    <location>
        <begin position="391"/>
        <end position="412"/>
    </location>
</feature>
<evidence type="ECO:0000256" key="2">
    <source>
        <dbReference type="SAM" id="Phobius"/>
    </source>
</evidence>
<sequence length="573" mass="62234">MMGRLLRLLPGLCLGLLADGTAKACVDDAVCGSTSWLQETYTLGSRLATESESKQAGPLTDELYAEGFSAVTVPIGPGVILSIVVFILLLTAHEAFVAAGAKPLLANHEKPNSIPLQCTFAIYWLLMMVNLSMLVPVSLDYALAMGQSATASGVFLSAPTVFALLGSMLGKPLTSEVNWDQPFARHLYLGCQGLAFSGNLILAFLMQAASHWNDATRKTCFWCFLLVNGANQFFQILPSIGLQTMWNIVTPNSQKTLWSMITVACRNSGFIVGPVCFAALSFTVRRGRDISPISMMGWSFVGLAMFQALVLTTASLCLPTVVTPVEDGKAATEDQEVELSPEDLQPESRQDIVRNIIAYSYERPFTVAAIEVSTMMLLEVQYGWSAEFCGASFMSVGAATMAATIISTVVVSRKWIRESWLFLGSTLVSLSGVFLLFDWPFYGVSGGGFLLLADSLVYAFSGISMGIAQGWATRAAMKGTTYDIQTFRVQNIAGVQISRFLAPIFTRFVLDFGGRNLYALVQLVMCTMGAYTVWRTVSLVWQGARHGQEAKKNANNNEPTPNTCQGKERDEST</sequence>
<dbReference type="Proteomes" id="UP000604046">
    <property type="component" value="Unassembled WGS sequence"/>
</dbReference>
<evidence type="ECO:0000256" key="1">
    <source>
        <dbReference type="SAM" id="MobiDB-lite"/>
    </source>
</evidence>
<dbReference type="AlphaFoldDB" id="A0A812II54"/>
<organism evidence="4 5">
    <name type="scientific">Symbiodinium natans</name>
    <dbReference type="NCBI Taxonomy" id="878477"/>
    <lineage>
        <taxon>Eukaryota</taxon>
        <taxon>Sar</taxon>
        <taxon>Alveolata</taxon>
        <taxon>Dinophyceae</taxon>
        <taxon>Suessiales</taxon>
        <taxon>Symbiodiniaceae</taxon>
        <taxon>Symbiodinium</taxon>
    </lineage>
</organism>
<feature type="compositionally biased region" description="Polar residues" evidence="1">
    <location>
        <begin position="553"/>
        <end position="565"/>
    </location>
</feature>
<feature type="transmembrane region" description="Helical" evidence="2">
    <location>
        <begin position="145"/>
        <end position="166"/>
    </location>
</feature>
<feature type="transmembrane region" description="Helical" evidence="2">
    <location>
        <begin position="79"/>
        <end position="99"/>
    </location>
</feature>
<keyword evidence="2" id="KW-0812">Transmembrane</keyword>
<feature type="chain" id="PRO_5033022659" evidence="3">
    <location>
        <begin position="25"/>
        <end position="573"/>
    </location>
</feature>
<reference evidence="4" key="1">
    <citation type="submission" date="2021-02" db="EMBL/GenBank/DDBJ databases">
        <authorList>
            <person name="Dougan E. K."/>
            <person name="Rhodes N."/>
            <person name="Thang M."/>
            <person name="Chan C."/>
        </authorList>
    </citation>
    <scope>NUCLEOTIDE SEQUENCE</scope>
</reference>
<feature type="region of interest" description="Disordered" evidence="1">
    <location>
        <begin position="549"/>
        <end position="573"/>
    </location>
</feature>
<comment type="caution">
    <text evidence="4">The sequence shown here is derived from an EMBL/GenBank/DDBJ whole genome shotgun (WGS) entry which is preliminary data.</text>
</comment>
<feature type="transmembrane region" description="Helical" evidence="2">
    <location>
        <begin position="296"/>
        <end position="322"/>
    </location>
</feature>